<dbReference type="PANTHER" id="PTHR42796:SF4">
    <property type="entry name" value="FUMARYLACETOACETATE HYDROLASE DOMAIN-CONTAINING PROTEIN 2A"/>
    <property type="match status" value="1"/>
</dbReference>
<dbReference type="GO" id="GO:0016853">
    <property type="term" value="F:isomerase activity"/>
    <property type="evidence" value="ECO:0007669"/>
    <property type="project" value="UniProtKB-ARBA"/>
</dbReference>
<evidence type="ECO:0000313" key="5">
    <source>
        <dbReference type="Proteomes" id="UP000586095"/>
    </source>
</evidence>
<dbReference type="SUPFAM" id="SSF56529">
    <property type="entry name" value="FAH"/>
    <property type="match status" value="1"/>
</dbReference>
<keyword evidence="2" id="KW-0479">Metal-binding</keyword>
<proteinExistence type="inferred from homology"/>
<protein>
    <submittedName>
        <fullName evidence="4">2-keto-4-pentenoate hydratase/2-oxohepta-3-ene-1,7-dioic acid hydratase in catechol pathway</fullName>
    </submittedName>
</protein>
<gene>
    <name evidence="4" type="ORF">BJ960_000197</name>
</gene>
<dbReference type="InterPro" id="IPR051121">
    <property type="entry name" value="FAH"/>
</dbReference>
<name>A0A852RAI4_9MICO</name>
<accession>A0A852RAI4</accession>
<dbReference type="InterPro" id="IPR011234">
    <property type="entry name" value="Fumarylacetoacetase-like_C"/>
</dbReference>
<dbReference type="InterPro" id="IPR036663">
    <property type="entry name" value="Fumarylacetoacetase_C_sf"/>
</dbReference>
<sequence length="279" mass="29703">MRIARARIDGQPRIIVDTAGATRLAPSDFPDDALAAIAAVRADVAANWDTIDASDLELLAPVSGAGKIIAVGLNYVDHAEETGFAAPERPLTFAKYPSSITGPTTDVFVPDHLTQGIDFEAELALVIGRRCGGITPATLDDVAAATVANDVSARDVQFADAQWTRGKSFDTFTPLGPWLVTSDEFNLAASHRVYATVDGELMQEDHTSEMIFDLPTILAFVSDGITLEPGDIVLSGTPAGAGGFRTPPRYVQHGQTVVCGVEGLGELTNRYVYRSQRTQ</sequence>
<dbReference type="RefSeq" id="WP_185985889.1">
    <property type="nucleotide sequence ID" value="NZ_BAAALZ010000003.1"/>
</dbReference>
<reference evidence="4 5" key="1">
    <citation type="submission" date="2020-07" db="EMBL/GenBank/DDBJ databases">
        <title>Sequencing the genomes of 1000 actinobacteria strains.</title>
        <authorList>
            <person name="Klenk H.-P."/>
        </authorList>
    </citation>
    <scope>NUCLEOTIDE SEQUENCE [LARGE SCALE GENOMIC DNA]</scope>
    <source>
        <strain evidence="4 5">DSM 17380</strain>
    </source>
</reference>
<organism evidence="4 5">
    <name type="scientific">Leucobacter aridicollis</name>
    <dbReference type="NCBI Taxonomy" id="283878"/>
    <lineage>
        <taxon>Bacteria</taxon>
        <taxon>Bacillati</taxon>
        <taxon>Actinomycetota</taxon>
        <taxon>Actinomycetes</taxon>
        <taxon>Micrococcales</taxon>
        <taxon>Microbacteriaceae</taxon>
        <taxon>Leucobacter</taxon>
    </lineage>
</organism>
<dbReference type="GO" id="GO:0046872">
    <property type="term" value="F:metal ion binding"/>
    <property type="evidence" value="ECO:0007669"/>
    <property type="project" value="UniProtKB-KW"/>
</dbReference>
<feature type="domain" description="Fumarylacetoacetase-like C-terminal" evidence="3">
    <location>
        <begin position="67"/>
        <end position="270"/>
    </location>
</feature>
<dbReference type="EMBL" id="JACCBD010000001">
    <property type="protein sequence ID" value="NYD25394.1"/>
    <property type="molecule type" value="Genomic_DNA"/>
</dbReference>
<comment type="similarity">
    <text evidence="1">Belongs to the FAH family.</text>
</comment>
<comment type="caution">
    <text evidence="4">The sequence shown here is derived from an EMBL/GenBank/DDBJ whole genome shotgun (WGS) entry which is preliminary data.</text>
</comment>
<evidence type="ECO:0000256" key="1">
    <source>
        <dbReference type="ARBA" id="ARBA00010211"/>
    </source>
</evidence>
<evidence type="ECO:0000259" key="3">
    <source>
        <dbReference type="Pfam" id="PF01557"/>
    </source>
</evidence>
<evidence type="ECO:0000313" key="4">
    <source>
        <dbReference type="EMBL" id="NYD25394.1"/>
    </source>
</evidence>
<dbReference type="Gene3D" id="3.90.850.10">
    <property type="entry name" value="Fumarylacetoacetase-like, C-terminal domain"/>
    <property type="match status" value="1"/>
</dbReference>
<dbReference type="GO" id="GO:0019752">
    <property type="term" value="P:carboxylic acid metabolic process"/>
    <property type="evidence" value="ECO:0007669"/>
    <property type="project" value="UniProtKB-ARBA"/>
</dbReference>
<dbReference type="AlphaFoldDB" id="A0A852RAI4"/>
<dbReference type="PANTHER" id="PTHR42796">
    <property type="entry name" value="FUMARYLACETOACETATE HYDROLASE DOMAIN-CONTAINING PROTEIN 2A-RELATED"/>
    <property type="match status" value="1"/>
</dbReference>
<keyword evidence="5" id="KW-1185">Reference proteome</keyword>
<dbReference type="Pfam" id="PF01557">
    <property type="entry name" value="FAA_hydrolase"/>
    <property type="match status" value="1"/>
</dbReference>
<evidence type="ECO:0000256" key="2">
    <source>
        <dbReference type="ARBA" id="ARBA00022723"/>
    </source>
</evidence>
<dbReference type="Proteomes" id="UP000586095">
    <property type="component" value="Unassembled WGS sequence"/>
</dbReference>
<dbReference type="FunFam" id="3.90.850.10:FF:000002">
    <property type="entry name" value="2-hydroxyhepta-2,4-diene-1,7-dioate isomerase"/>
    <property type="match status" value="1"/>
</dbReference>